<organism evidence="3">
    <name type="scientific">bioreactor metagenome</name>
    <dbReference type="NCBI Taxonomy" id="1076179"/>
    <lineage>
        <taxon>unclassified sequences</taxon>
        <taxon>metagenomes</taxon>
        <taxon>ecological metagenomes</taxon>
    </lineage>
</organism>
<dbReference type="GO" id="GO:0009982">
    <property type="term" value="F:pseudouridine synthase activity"/>
    <property type="evidence" value="ECO:0007669"/>
    <property type="project" value="InterPro"/>
</dbReference>
<dbReference type="InterPro" id="IPR020103">
    <property type="entry name" value="PsdUridine_synth_cat_dom_sf"/>
</dbReference>
<comment type="caution">
    <text evidence="3">The sequence shown here is derived from an EMBL/GenBank/DDBJ whole genome shotgun (WGS) entry which is preliminary data.</text>
</comment>
<gene>
    <name evidence="3" type="ORF">SDC9_36141</name>
</gene>
<dbReference type="EMBL" id="VSSQ01000294">
    <property type="protein sequence ID" value="MPL90096.1"/>
    <property type="molecule type" value="Genomic_DNA"/>
</dbReference>
<dbReference type="PANTHER" id="PTHR21600:SF89">
    <property type="entry name" value="RIBOSOMAL LARGE SUBUNIT PSEUDOURIDINE SYNTHASE A"/>
    <property type="match status" value="1"/>
</dbReference>
<dbReference type="Gene3D" id="3.30.2350.10">
    <property type="entry name" value="Pseudouridine synthase"/>
    <property type="match status" value="1"/>
</dbReference>
<dbReference type="PANTHER" id="PTHR21600">
    <property type="entry name" value="MITOCHONDRIAL RNA PSEUDOURIDINE SYNTHASE"/>
    <property type="match status" value="1"/>
</dbReference>
<evidence type="ECO:0000259" key="2">
    <source>
        <dbReference type="Pfam" id="PF00849"/>
    </source>
</evidence>
<dbReference type="AlphaFoldDB" id="A0A644VFH7"/>
<dbReference type="PROSITE" id="PS01129">
    <property type="entry name" value="PSI_RLU"/>
    <property type="match status" value="1"/>
</dbReference>
<dbReference type="GO" id="GO:0003723">
    <property type="term" value="F:RNA binding"/>
    <property type="evidence" value="ECO:0007669"/>
    <property type="project" value="InterPro"/>
</dbReference>
<feature type="coiled-coil region" evidence="1">
    <location>
        <begin position="106"/>
        <end position="167"/>
    </location>
</feature>
<reference evidence="3" key="1">
    <citation type="submission" date="2019-08" db="EMBL/GenBank/DDBJ databases">
        <authorList>
            <person name="Kucharzyk K."/>
            <person name="Murdoch R.W."/>
            <person name="Higgins S."/>
            <person name="Loffler F."/>
        </authorList>
    </citation>
    <scope>NUCLEOTIDE SEQUENCE</scope>
</reference>
<dbReference type="Pfam" id="PF00849">
    <property type="entry name" value="PseudoU_synth_2"/>
    <property type="match status" value="1"/>
</dbReference>
<accession>A0A644VFH7</accession>
<feature type="domain" description="Pseudouridine synthase RsuA/RluA-like" evidence="2">
    <location>
        <begin position="350"/>
        <end position="496"/>
    </location>
</feature>
<sequence length="543" mass="61489">MFHAMIHSFPRSVETFPLPEKFTFPFHYEPHPLCISAANEVQAYLKEQKAWTDELLQGKMFGVLVVQTPENTLGYLAAFSGNLDGKSRHPWFVPPICDFTDPDGFFRVEERNISALNSRIETLENDPKFLQLKTQLQEAIDEAGNKLADAKKELKAGKEARDKRRKEGLDEWENHQLIRESQFAKAEFKRLERFWQEKIALLQQEVGLFVQEIESLCSERKTRSAALQQQLFDCFVLMNANGERRALRTVFEDATGKIPPAGAGECAAPKLLQFAYIHSLKPIAMAEFWWGDSPKTEIRRHGNYYPACSGKCGPILNFMLQGLTVEENPLTCDKHRHSSPEVVYEDAWMVAVNKPAGMLSVPGKQAVYSVYDWMKSSYPDADGPLIVHRLDMATSGLLLLAKSKTIHKQLQAMFKNRKMEKRYIAIVDGDLDCTQGTIELPLCLDPDDRPRQTVNFQHGKPAITRYEVVQHETHGTRVALYPQTGRTHQLRVHAAHPSGLNAPIVGDFLYGKGGGRLYLHAESLSFRHPVTGQELCLQAKAPF</sequence>
<dbReference type="InterPro" id="IPR006224">
    <property type="entry name" value="PsdUridine_synth_RluA-like_CS"/>
</dbReference>
<protein>
    <recommendedName>
        <fullName evidence="2">Pseudouridine synthase RsuA/RluA-like domain-containing protein</fullName>
    </recommendedName>
</protein>
<dbReference type="InterPro" id="IPR006145">
    <property type="entry name" value="PsdUridine_synth_RsuA/RluA"/>
</dbReference>
<evidence type="ECO:0000256" key="1">
    <source>
        <dbReference type="SAM" id="Coils"/>
    </source>
</evidence>
<evidence type="ECO:0000313" key="3">
    <source>
        <dbReference type="EMBL" id="MPL90096.1"/>
    </source>
</evidence>
<name>A0A644VFH7_9ZZZZ</name>
<dbReference type="SUPFAM" id="SSF55120">
    <property type="entry name" value="Pseudouridine synthase"/>
    <property type="match status" value="1"/>
</dbReference>
<dbReference type="GO" id="GO:0000455">
    <property type="term" value="P:enzyme-directed rRNA pseudouridine synthesis"/>
    <property type="evidence" value="ECO:0007669"/>
    <property type="project" value="TreeGrafter"/>
</dbReference>
<dbReference type="InterPro" id="IPR050188">
    <property type="entry name" value="RluA_PseudoU_synthase"/>
</dbReference>
<proteinExistence type="predicted"/>
<keyword evidence="1" id="KW-0175">Coiled coil</keyword>
<dbReference type="CDD" id="cd02869">
    <property type="entry name" value="PseudoU_synth_RluA_like"/>
    <property type="match status" value="1"/>
</dbReference>